<dbReference type="PANTHER" id="PTHR11040">
    <property type="entry name" value="ZINC/IRON TRANSPORTER"/>
    <property type="match status" value="1"/>
</dbReference>
<evidence type="ECO:0000256" key="3">
    <source>
        <dbReference type="ARBA" id="ARBA00022989"/>
    </source>
</evidence>
<reference evidence="7 8" key="1">
    <citation type="journal article" date="2004" name="Science">
        <title>The genome of the diatom Thalassiosira pseudonana: ecology, evolution, and metabolism.</title>
        <authorList>
            <person name="Armbrust E.V."/>
            <person name="Berges J.A."/>
            <person name="Bowler C."/>
            <person name="Green B.R."/>
            <person name="Martinez D."/>
            <person name="Putnam N.H."/>
            <person name="Zhou S."/>
            <person name="Allen A.E."/>
            <person name="Apt K.E."/>
            <person name="Bechner M."/>
            <person name="Brzezinski M.A."/>
            <person name="Chaal B.K."/>
            <person name="Chiovitti A."/>
            <person name="Davis A.K."/>
            <person name="Demarest M.S."/>
            <person name="Detter J.C."/>
            <person name="Glavina T."/>
            <person name="Goodstein D."/>
            <person name="Hadi M.Z."/>
            <person name="Hellsten U."/>
            <person name="Hildebrand M."/>
            <person name="Jenkins B.D."/>
            <person name="Jurka J."/>
            <person name="Kapitonov V.V."/>
            <person name="Kroger N."/>
            <person name="Lau W.W."/>
            <person name="Lane T.W."/>
            <person name="Larimer F.W."/>
            <person name="Lippmeier J.C."/>
            <person name="Lucas S."/>
            <person name="Medina M."/>
            <person name="Montsant A."/>
            <person name="Obornik M."/>
            <person name="Parker M.S."/>
            <person name="Palenik B."/>
            <person name="Pazour G.J."/>
            <person name="Richardson P.M."/>
            <person name="Rynearson T.A."/>
            <person name="Saito M.A."/>
            <person name="Schwartz D.C."/>
            <person name="Thamatrakoln K."/>
            <person name="Valentin K."/>
            <person name="Vardi A."/>
            <person name="Wilkerson F.P."/>
            <person name="Rokhsar D.S."/>
        </authorList>
    </citation>
    <scope>NUCLEOTIDE SEQUENCE [LARGE SCALE GENOMIC DNA]</scope>
    <source>
        <strain evidence="7 8">CCMP1335</strain>
    </source>
</reference>
<proteinExistence type="predicted"/>
<comment type="subcellular location">
    <subcellularLocation>
        <location evidence="1">Membrane</location>
        <topology evidence="1">Multi-pass membrane protein</topology>
    </subcellularLocation>
</comment>
<dbReference type="GO" id="GO:0016020">
    <property type="term" value="C:membrane"/>
    <property type="evidence" value="ECO:0000318"/>
    <property type="project" value="GO_Central"/>
</dbReference>
<dbReference type="GO" id="GO:0005385">
    <property type="term" value="F:zinc ion transmembrane transporter activity"/>
    <property type="evidence" value="ECO:0000318"/>
    <property type="project" value="GO_Central"/>
</dbReference>
<dbReference type="KEGG" id="tps:THAPSDRAFT_11826"/>
<keyword evidence="2 6" id="KW-0812">Transmembrane</keyword>
<dbReference type="Pfam" id="PF02535">
    <property type="entry name" value="Zip"/>
    <property type="match status" value="2"/>
</dbReference>
<gene>
    <name evidence="7" type="ORF">THAPSDRAFT_11826</name>
</gene>
<dbReference type="PaxDb" id="35128-Thaps11826"/>
<evidence type="ECO:0000256" key="1">
    <source>
        <dbReference type="ARBA" id="ARBA00004141"/>
    </source>
</evidence>
<dbReference type="InParanoid" id="B8CFN7"/>
<organism evidence="7 8">
    <name type="scientific">Thalassiosira pseudonana</name>
    <name type="common">Marine diatom</name>
    <name type="synonym">Cyclotella nana</name>
    <dbReference type="NCBI Taxonomy" id="35128"/>
    <lineage>
        <taxon>Eukaryota</taxon>
        <taxon>Sar</taxon>
        <taxon>Stramenopiles</taxon>
        <taxon>Ochrophyta</taxon>
        <taxon>Bacillariophyta</taxon>
        <taxon>Coscinodiscophyceae</taxon>
        <taxon>Thalassiosirophycidae</taxon>
        <taxon>Thalassiosirales</taxon>
        <taxon>Thalassiosiraceae</taxon>
        <taxon>Thalassiosira</taxon>
    </lineage>
</organism>
<protein>
    <submittedName>
        <fullName evidence="7">Uncharacterized protein</fullName>
    </submittedName>
</protein>
<dbReference type="GeneID" id="7443899"/>
<reference evidence="7 8" key="2">
    <citation type="journal article" date="2008" name="Nature">
        <title>The Phaeodactylum genome reveals the evolutionary history of diatom genomes.</title>
        <authorList>
            <person name="Bowler C."/>
            <person name="Allen A.E."/>
            <person name="Badger J.H."/>
            <person name="Grimwood J."/>
            <person name="Jabbari K."/>
            <person name="Kuo A."/>
            <person name="Maheswari U."/>
            <person name="Martens C."/>
            <person name="Maumus F."/>
            <person name="Otillar R.P."/>
            <person name="Rayko E."/>
            <person name="Salamov A."/>
            <person name="Vandepoele K."/>
            <person name="Beszteri B."/>
            <person name="Gruber A."/>
            <person name="Heijde M."/>
            <person name="Katinka M."/>
            <person name="Mock T."/>
            <person name="Valentin K."/>
            <person name="Verret F."/>
            <person name="Berges J.A."/>
            <person name="Brownlee C."/>
            <person name="Cadoret J.P."/>
            <person name="Chiovitti A."/>
            <person name="Choi C.J."/>
            <person name="Coesel S."/>
            <person name="De Martino A."/>
            <person name="Detter J.C."/>
            <person name="Durkin C."/>
            <person name="Falciatore A."/>
            <person name="Fournet J."/>
            <person name="Haruta M."/>
            <person name="Huysman M.J."/>
            <person name="Jenkins B.D."/>
            <person name="Jiroutova K."/>
            <person name="Jorgensen R.E."/>
            <person name="Joubert Y."/>
            <person name="Kaplan A."/>
            <person name="Kroger N."/>
            <person name="Kroth P.G."/>
            <person name="La Roche J."/>
            <person name="Lindquist E."/>
            <person name="Lommer M."/>
            <person name="Martin-Jezequel V."/>
            <person name="Lopez P.J."/>
            <person name="Lucas S."/>
            <person name="Mangogna M."/>
            <person name="McGinnis K."/>
            <person name="Medlin L.K."/>
            <person name="Montsant A."/>
            <person name="Oudot-Le Secq M.P."/>
            <person name="Napoli C."/>
            <person name="Obornik M."/>
            <person name="Parker M.S."/>
            <person name="Petit J.L."/>
            <person name="Porcel B.M."/>
            <person name="Poulsen N."/>
            <person name="Robison M."/>
            <person name="Rychlewski L."/>
            <person name="Rynearson T.A."/>
            <person name="Schmutz J."/>
            <person name="Shapiro H."/>
            <person name="Siaut M."/>
            <person name="Stanley M."/>
            <person name="Sussman M.R."/>
            <person name="Taylor A.R."/>
            <person name="Vardi A."/>
            <person name="von Dassow P."/>
            <person name="Vyverman W."/>
            <person name="Willis A."/>
            <person name="Wyrwicz L.S."/>
            <person name="Rokhsar D.S."/>
            <person name="Weissenbach J."/>
            <person name="Armbrust E.V."/>
            <person name="Green B.R."/>
            <person name="Van de Peer Y."/>
            <person name="Grigoriev I.V."/>
        </authorList>
    </citation>
    <scope>NUCLEOTIDE SEQUENCE [LARGE SCALE GENOMIC DNA]</scope>
    <source>
        <strain evidence="7 8">CCMP1335</strain>
    </source>
</reference>
<name>B8CFN7_THAPS</name>
<evidence type="ECO:0000313" key="7">
    <source>
        <dbReference type="EMBL" id="EED87830.1"/>
    </source>
</evidence>
<dbReference type="EMBL" id="CM000653">
    <property type="protein sequence ID" value="EED87830.1"/>
    <property type="molecule type" value="Genomic_DNA"/>
</dbReference>
<dbReference type="InterPro" id="IPR003689">
    <property type="entry name" value="ZIP"/>
</dbReference>
<feature type="transmembrane region" description="Helical" evidence="6">
    <location>
        <begin position="480"/>
        <end position="498"/>
    </location>
</feature>
<dbReference type="RefSeq" id="XP_002295050.1">
    <property type="nucleotide sequence ID" value="XM_002295014.1"/>
</dbReference>
<evidence type="ECO:0000256" key="4">
    <source>
        <dbReference type="ARBA" id="ARBA00023136"/>
    </source>
</evidence>
<dbReference type="STRING" id="35128.B8CFN7"/>
<dbReference type="AlphaFoldDB" id="B8CFN7"/>
<dbReference type="HOGENOM" id="CLU_493927_0_0_1"/>
<dbReference type="GO" id="GO:0071577">
    <property type="term" value="P:zinc ion transmembrane transport"/>
    <property type="evidence" value="ECO:0000318"/>
    <property type="project" value="GO_Central"/>
</dbReference>
<evidence type="ECO:0000313" key="8">
    <source>
        <dbReference type="Proteomes" id="UP000001449"/>
    </source>
</evidence>
<evidence type="ECO:0000256" key="6">
    <source>
        <dbReference type="SAM" id="Phobius"/>
    </source>
</evidence>
<dbReference type="PANTHER" id="PTHR11040:SF140">
    <property type="entry name" value="ZRT (ZRT), IRT- (IRT-) LIKE PROTEIN TRANSPORTER"/>
    <property type="match status" value="1"/>
</dbReference>
<accession>B8CFN7</accession>
<keyword evidence="3 6" id="KW-1133">Transmembrane helix</keyword>
<feature type="transmembrane region" description="Helical" evidence="6">
    <location>
        <begin position="23"/>
        <end position="43"/>
    </location>
</feature>
<sequence length="552" mass="59093">MSTGEPFAGGTAIVPNDLLYEKLVVGFTCLIVSLLFGLLPSYLSNKNTKGVVCRTKLQDSESSAVDIISSRLDNDETNGGAATATSEGSSRCGTCGNNTDHDGESDCVVSGRCNTNTTNNHYGSMNGEDNTIGGVCEGENIISTDGEDDPTMLPRWLSLATSFGGGVFLGAAFLHLLPEASDILDGQFPSISSFLSGTSDGTHDFPRANLLCCLGFLLVLGLEEWMPSESVGKSNKSSSIALVAALSCHSLFDGLAIGAVTTITQLNAVSIAILAHKPISSFALGSILLGKRLSAGDEVIDEDATNDYEPLARKEESATLPTQRRQSCESASFETLNGQADNLFGKRRESDVPRRISAHYYFKYAHNDCDLTCNKDECMCNDWDKNQCGDAGTRTSSSLTAGSYQAQQVDPSAIKTRTTARRSWLHRIRSIPVSTFLYITSFALSGLVGTMIGAVGFAMLQHTEVESVSSVSSPYPSVGSIFAATFQSLAAGTFLYAATMEALKKESSNHHRHHYHHHHDDSQHQTIRQTNRVVAASFGVLAMAAIKMLEAE</sequence>
<dbReference type="Proteomes" id="UP000001449">
    <property type="component" value="Chromosome 22"/>
</dbReference>
<evidence type="ECO:0000256" key="2">
    <source>
        <dbReference type="ARBA" id="ARBA00022692"/>
    </source>
</evidence>
<evidence type="ECO:0000256" key="5">
    <source>
        <dbReference type="SAM" id="MobiDB-lite"/>
    </source>
</evidence>
<feature type="region of interest" description="Disordered" evidence="5">
    <location>
        <begin position="507"/>
        <end position="526"/>
    </location>
</feature>
<keyword evidence="4 6" id="KW-0472">Membrane</keyword>
<dbReference type="eggNOG" id="KOG1558">
    <property type="taxonomic scope" value="Eukaryota"/>
</dbReference>
<feature type="transmembrane region" description="Helical" evidence="6">
    <location>
        <begin position="436"/>
        <end position="460"/>
    </location>
</feature>
<keyword evidence="8" id="KW-1185">Reference proteome</keyword>